<dbReference type="Gene3D" id="6.10.340.10">
    <property type="match status" value="1"/>
</dbReference>
<keyword evidence="1" id="KW-0812">Transmembrane</keyword>
<dbReference type="SUPFAM" id="SSF158472">
    <property type="entry name" value="HAMP domain-like"/>
    <property type="match status" value="1"/>
</dbReference>
<dbReference type="Proteomes" id="UP000295142">
    <property type="component" value="Unassembled WGS sequence"/>
</dbReference>
<dbReference type="InterPro" id="IPR003660">
    <property type="entry name" value="HAMP_dom"/>
</dbReference>
<dbReference type="Pfam" id="PF00672">
    <property type="entry name" value="HAMP"/>
    <property type="match status" value="1"/>
</dbReference>
<dbReference type="PROSITE" id="PS50885">
    <property type="entry name" value="HAMP"/>
    <property type="match status" value="2"/>
</dbReference>
<dbReference type="EMBL" id="SLWW01000017">
    <property type="protein sequence ID" value="TCO69170.1"/>
    <property type="molecule type" value="Genomic_DNA"/>
</dbReference>
<comment type="caution">
    <text evidence="3">The sequence shown here is derived from an EMBL/GenBank/DDBJ whole genome shotgun (WGS) entry which is preliminary data.</text>
</comment>
<evidence type="ECO:0000259" key="2">
    <source>
        <dbReference type="PROSITE" id="PS50885"/>
    </source>
</evidence>
<keyword evidence="1" id="KW-1133">Transmembrane helix</keyword>
<organism evidence="3 4">
    <name type="scientific">Rhodovulum euryhalinum</name>
    <dbReference type="NCBI Taxonomy" id="35805"/>
    <lineage>
        <taxon>Bacteria</taxon>
        <taxon>Pseudomonadati</taxon>
        <taxon>Pseudomonadota</taxon>
        <taxon>Alphaproteobacteria</taxon>
        <taxon>Rhodobacterales</taxon>
        <taxon>Paracoccaceae</taxon>
        <taxon>Rhodovulum</taxon>
    </lineage>
</organism>
<evidence type="ECO:0000313" key="4">
    <source>
        <dbReference type="Proteomes" id="UP000295142"/>
    </source>
</evidence>
<feature type="non-terminal residue" evidence="3">
    <location>
        <position position="598"/>
    </location>
</feature>
<dbReference type="RefSeq" id="WP_132546457.1">
    <property type="nucleotide sequence ID" value="NZ_SLWW01000017.1"/>
</dbReference>
<evidence type="ECO:0000313" key="3">
    <source>
        <dbReference type="EMBL" id="TCO69170.1"/>
    </source>
</evidence>
<accession>A0A4V2S9U1</accession>
<reference evidence="3 4" key="1">
    <citation type="submission" date="2019-03" db="EMBL/GenBank/DDBJ databases">
        <title>Genomic Encyclopedia of Type Strains, Phase IV (KMG-IV): sequencing the most valuable type-strain genomes for metagenomic binning, comparative biology and taxonomic classification.</title>
        <authorList>
            <person name="Goeker M."/>
        </authorList>
    </citation>
    <scope>NUCLEOTIDE SEQUENCE [LARGE SCALE GENOMIC DNA]</scope>
    <source>
        <strain evidence="3 4">DSM 4868</strain>
    </source>
</reference>
<keyword evidence="1" id="KW-0472">Membrane</keyword>
<feature type="transmembrane region" description="Helical" evidence="1">
    <location>
        <begin position="469"/>
        <end position="489"/>
    </location>
</feature>
<feature type="domain" description="HAMP" evidence="2">
    <location>
        <begin position="563"/>
        <end position="598"/>
    </location>
</feature>
<dbReference type="GO" id="GO:0016020">
    <property type="term" value="C:membrane"/>
    <property type="evidence" value="ECO:0007669"/>
    <property type="project" value="InterPro"/>
</dbReference>
<evidence type="ECO:0000256" key="1">
    <source>
        <dbReference type="SAM" id="Phobius"/>
    </source>
</evidence>
<dbReference type="GO" id="GO:0007165">
    <property type="term" value="P:signal transduction"/>
    <property type="evidence" value="ECO:0007669"/>
    <property type="project" value="InterPro"/>
</dbReference>
<name>A0A4V2S9U1_9RHOB</name>
<gene>
    <name evidence="3" type="ORF">EV655_1171</name>
</gene>
<protein>
    <submittedName>
        <fullName evidence="3">HAMP domain-containing protein</fullName>
    </submittedName>
</protein>
<keyword evidence="4" id="KW-1185">Reference proteome</keyword>
<feature type="domain" description="HAMP" evidence="2">
    <location>
        <begin position="487"/>
        <end position="540"/>
    </location>
</feature>
<sequence length="598" mass="64660">MRRILSFLLGSIALKISLTVAALTAMTGTAVVIGLMVFNTLSASFNALLAEQLPDLRDSVTVIQHSAGIRDSLSDMLLARSSSDVEEAQARFQEEKNFLAKGMNGLPDATVAEMIPALTDLEQRVDEMQSAIKEGFAQQAALETTIAGFRNLSAWARELLVQLTEDAVYDMGLAGDQTIEVVASTLGNLVDYDFAATTLVLRARGEVNLLSGLAIALSETEDSALSDSLRDIAEASLGELDTILADLEERDAIPDHLPALTEIRGVVAEAARQGFRARAGYRERLMELREESNLALTYAIDDLTATLMIGAEDTATFNQDAITRLLENEVQSIRDAANLEIAVETVVATAFLGATVRSLDAIGTAQAQLDDAASHLRELSENVYLTDDLEVIVGQLLAFTAAEDGIVATRAEVLTAEARAEQTSHAAHERLRLIGDLAASHGGVALTGAVEAGDAILAESERAERRLELVAMGSVAILIAAPFLTWLLILRPMSRLERLTVRLSKGDLAPITGFRFTGGEIGRMATALGVFREGLIERGRMQEHERLAEEERQKRAEEQHALVTRLAEALQRLSSGDLTESLDAPFPADYEQLRHDFN</sequence>
<dbReference type="AlphaFoldDB" id="A0A4V2S9U1"/>
<proteinExistence type="predicted"/>
<dbReference type="OrthoDB" id="354287at2"/>